<evidence type="ECO:0000313" key="1">
    <source>
        <dbReference type="EMBL" id="SNW62556.1"/>
    </source>
</evidence>
<dbReference type="GeneID" id="35382464"/>
<gene>
    <name evidence="1" type="ORF">ORPV_652</name>
</gene>
<proteinExistence type="predicted"/>
<sequence>MILYCNNYIIIEMEIVDNILYMTSFIKDCKTLLSISLINKEIYNTIRNNYYKRKIIEANIGNKYNKCTEYCLSVSFVKMIKVLQRIKPNVLLMAYVSIENKISSKLGNNIIVCDNVINLIEGLPKVMNVGDIDISRNRECNLVIGQLDVFENKSSRINGLLHYKMLKNSVSYVDELIISSNSKNYDNMLVYWIEYSYYPDRIELLYKDSYYHNDYPYSLYSIPRSIVKEEKLTINKVMSRDNICSENVDIGKMDEIIMNYLLCGIH</sequence>
<name>A0A2I2L4V5_9VIRU</name>
<dbReference type="EMBL" id="LT906555">
    <property type="protein sequence ID" value="SNW62556.1"/>
    <property type="molecule type" value="Genomic_DNA"/>
</dbReference>
<accession>A0A2I2L4V5</accession>
<dbReference type="KEGG" id="vg:35382464"/>
<organism evidence="1">
    <name type="scientific">Orpheovirus IHUMI-LCC2</name>
    <dbReference type="NCBI Taxonomy" id="2023057"/>
    <lineage>
        <taxon>Viruses</taxon>
        <taxon>Varidnaviria</taxon>
        <taxon>Bamfordvirae</taxon>
        <taxon>Nucleocytoviricota</taxon>
        <taxon>Megaviricetes</taxon>
        <taxon>Pimascovirales</taxon>
        <taxon>Ocovirineae</taxon>
        <taxon>Orpheoviridae</taxon>
        <taxon>Alphaorpheovirus</taxon>
        <taxon>Alphaorpheovirus massiliense</taxon>
    </lineage>
</organism>
<dbReference type="RefSeq" id="YP_009448858.1">
    <property type="nucleotide sequence ID" value="NC_036594.1"/>
</dbReference>
<keyword evidence="2" id="KW-1185">Reference proteome</keyword>
<dbReference type="Proteomes" id="UP000236316">
    <property type="component" value="Segment"/>
</dbReference>
<evidence type="ECO:0000313" key="2">
    <source>
        <dbReference type="Proteomes" id="UP000236316"/>
    </source>
</evidence>
<reference evidence="1" key="1">
    <citation type="submission" date="2017-08" db="EMBL/GenBank/DDBJ databases">
        <authorList>
            <consortium name="Urmite Genomes"/>
        </authorList>
    </citation>
    <scope>NUCLEOTIDE SEQUENCE [LARGE SCALE GENOMIC DNA]</scope>
    <source>
        <strain evidence="1">IHUMI-LCC2</strain>
    </source>
</reference>
<protein>
    <submittedName>
        <fullName evidence="1">Uncharacterized protein</fullName>
    </submittedName>
</protein>